<accession>A0A5K1UNJ5</accession>
<reference evidence="2 3" key="1">
    <citation type="submission" date="2016-05" db="EMBL/GenBank/DDBJ databases">
        <title>First whole genome sequencing of Entamoeba histolytica HM1:IMSS-clone-6.</title>
        <authorList>
            <person name="Mukherjee Avik.K."/>
            <person name="Izumyama S."/>
            <person name="Nakada-Tsukui K."/>
            <person name="Nozaki T."/>
        </authorList>
    </citation>
    <scope>NUCLEOTIDE SEQUENCE [LARGE SCALE GENOMIC DNA]</scope>
    <source>
        <strain evidence="2 3">HM1:IMSS clone 6</strain>
    </source>
</reference>
<dbReference type="OMA" id="YCEACIG"/>
<sequence length="265" mass="31171">MYDEEIYNVMKTFLEFEFTDDTTTKTIKPSKNKDMIYRIEQKFHRKDETLKPTEKKPVLKMTISLNHSQKTKENEKTESKVKEKDSRGREVERKSSEGRGDNKRNSENKSPRRSKRSNSRSSRRHSHSQKTKEEDSKKKLSERNLSEDARTLKHKGDKLSSKERIDEALLCYCESLLCYGQLILRKEMTRVSINELLEFVMREAEKNQRSEIARGVSNILAQLYFSLFSHDHASALQFLQEKVPVGDEMVPTLLHQLDELKKLNR</sequence>
<proteinExistence type="predicted"/>
<feature type="compositionally biased region" description="Basic and acidic residues" evidence="1">
    <location>
        <begin position="130"/>
        <end position="151"/>
    </location>
</feature>
<dbReference type="Proteomes" id="UP000078387">
    <property type="component" value="Unassembled WGS sequence"/>
</dbReference>
<comment type="caution">
    <text evidence="2">The sequence shown here is derived from an EMBL/GenBank/DDBJ whole genome shotgun (WGS) entry which is preliminary data.</text>
</comment>
<evidence type="ECO:0000313" key="3">
    <source>
        <dbReference type="Proteomes" id="UP000078387"/>
    </source>
</evidence>
<dbReference type="VEuPathDB" id="AmoebaDB:EHI_004940"/>
<evidence type="ECO:0000313" key="2">
    <source>
        <dbReference type="EMBL" id="GAT94564.1"/>
    </source>
</evidence>
<feature type="compositionally biased region" description="Basic and acidic residues" evidence="1">
    <location>
        <begin position="45"/>
        <end position="57"/>
    </location>
</feature>
<feature type="compositionally biased region" description="Basic residues" evidence="1">
    <location>
        <begin position="111"/>
        <end position="129"/>
    </location>
</feature>
<evidence type="ECO:0000256" key="1">
    <source>
        <dbReference type="SAM" id="MobiDB-lite"/>
    </source>
</evidence>
<feature type="region of interest" description="Disordered" evidence="1">
    <location>
        <begin position="45"/>
        <end position="159"/>
    </location>
</feature>
<gene>
    <name evidence="2" type="ORF">CL6EHI_004940</name>
</gene>
<dbReference type="AlphaFoldDB" id="A0A5K1UNJ5"/>
<name>A0A5K1UNJ5_ENTHI</name>
<dbReference type="EMBL" id="BDEQ01000001">
    <property type="protein sequence ID" value="GAT94564.1"/>
    <property type="molecule type" value="Genomic_DNA"/>
</dbReference>
<organism evidence="2 3">
    <name type="scientific">Entamoeba histolytica</name>
    <dbReference type="NCBI Taxonomy" id="5759"/>
    <lineage>
        <taxon>Eukaryota</taxon>
        <taxon>Amoebozoa</taxon>
        <taxon>Evosea</taxon>
        <taxon>Archamoebae</taxon>
        <taxon>Mastigamoebida</taxon>
        <taxon>Entamoebidae</taxon>
        <taxon>Entamoeba</taxon>
    </lineage>
</organism>
<protein>
    <submittedName>
        <fullName evidence="2">Uncharacterized protein</fullName>
    </submittedName>
</protein>
<feature type="compositionally biased region" description="Basic and acidic residues" evidence="1">
    <location>
        <begin position="70"/>
        <end position="110"/>
    </location>
</feature>